<feature type="chain" id="PRO_5027107772" evidence="1">
    <location>
        <begin position="28"/>
        <end position="456"/>
    </location>
</feature>
<gene>
    <name evidence="3" type="ORF">HKW67_18665</name>
</gene>
<dbReference type="InterPro" id="IPR006680">
    <property type="entry name" value="Amidohydro-rel"/>
</dbReference>
<dbReference type="SUPFAM" id="SSF51338">
    <property type="entry name" value="Composite domain of metallo-dependent hydrolases"/>
    <property type="match status" value="2"/>
</dbReference>
<dbReference type="Gene3D" id="2.30.40.10">
    <property type="entry name" value="Urease, subunit C, domain 1"/>
    <property type="match status" value="1"/>
</dbReference>
<evidence type="ECO:0000313" key="4">
    <source>
        <dbReference type="Proteomes" id="UP000500938"/>
    </source>
</evidence>
<dbReference type="InterPro" id="IPR051781">
    <property type="entry name" value="Metallo-dep_Hydrolase"/>
</dbReference>
<dbReference type="RefSeq" id="WP_171226821.1">
    <property type="nucleotide sequence ID" value="NZ_CP053085.1"/>
</dbReference>
<evidence type="ECO:0000256" key="1">
    <source>
        <dbReference type="SAM" id="SignalP"/>
    </source>
</evidence>
<sequence length="456" mass="49166">MIRAHALCAHALRAVAALALTAFPLSAFPLAAQQANTVASTAPILAIKAGRLIDPATGTVALNQIILVQNRRFLAVGPSVAIPKDAQVIDLSMLTVLPGLVDAHNHLALTYKEVPERNSYYITTILDDTPLRAIQAVSNGIQMLSSGFTIVRDMGNNGKYADIALRRGIEQGLVPGPTIIPSGLIISGMGGQFSPNPEMAFDRKIVYPEYLEADTPDEIVKAVRQNALVGARVIKICVDCKLWGYSTDEIKLVIREAAKAGLKVEGHVQSVAGAHRAVDAGIWSIAHDNGMNDTIHKIMAEKRIFRAGTETPLSLVGHTTEARYAQTVLMLRNAWENKVPITFSTDADYYVPGKTRGEVAIEFIETWKAARIPAPDILRAMTTTGYEVSETTTTRGPIKPGMWADLIAVPGNPLQSIDALRDVKFVLKNGMVFKKDGVMTPEAFFNGGPVNGANAR</sequence>
<dbReference type="AlphaFoldDB" id="A0A6M4IV62"/>
<dbReference type="InterPro" id="IPR011059">
    <property type="entry name" value="Metal-dep_hydrolase_composite"/>
</dbReference>
<protein>
    <submittedName>
        <fullName evidence="3">Amidohydrolase family protein</fullName>
    </submittedName>
</protein>
<dbReference type="InterPro" id="IPR032466">
    <property type="entry name" value="Metal_Hydrolase"/>
</dbReference>
<name>A0A6M4IV62_9BACT</name>
<keyword evidence="1" id="KW-0732">Signal</keyword>
<dbReference type="EMBL" id="CP053085">
    <property type="protein sequence ID" value="QJR37386.1"/>
    <property type="molecule type" value="Genomic_DNA"/>
</dbReference>
<dbReference type="Gene3D" id="3.20.20.140">
    <property type="entry name" value="Metal-dependent hydrolases"/>
    <property type="match status" value="1"/>
</dbReference>
<dbReference type="SUPFAM" id="SSF51556">
    <property type="entry name" value="Metallo-dependent hydrolases"/>
    <property type="match status" value="1"/>
</dbReference>
<organism evidence="3 4">
    <name type="scientific">Gemmatimonas groenlandica</name>
    <dbReference type="NCBI Taxonomy" id="2732249"/>
    <lineage>
        <taxon>Bacteria</taxon>
        <taxon>Pseudomonadati</taxon>
        <taxon>Gemmatimonadota</taxon>
        <taxon>Gemmatimonadia</taxon>
        <taxon>Gemmatimonadales</taxon>
        <taxon>Gemmatimonadaceae</taxon>
        <taxon>Gemmatimonas</taxon>
    </lineage>
</organism>
<dbReference type="GO" id="GO:0016810">
    <property type="term" value="F:hydrolase activity, acting on carbon-nitrogen (but not peptide) bonds"/>
    <property type="evidence" value="ECO:0007669"/>
    <property type="project" value="InterPro"/>
</dbReference>
<dbReference type="Proteomes" id="UP000500938">
    <property type="component" value="Chromosome"/>
</dbReference>
<dbReference type="KEGG" id="ggr:HKW67_18665"/>
<keyword evidence="4" id="KW-1185">Reference proteome</keyword>
<evidence type="ECO:0000259" key="2">
    <source>
        <dbReference type="Pfam" id="PF01979"/>
    </source>
</evidence>
<dbReference type="Pfam" id="PF01979">
    <property type="entry name" value="Amidohydro_1"/>
    <property type="match status" value="1"/>
</dbReference>
<feature type="signal peptide" evidence="1">
    <location>
        <begin position="1"/>
        <end position="27"/>
    </location>
</feature>
<dbReference type="PANTHER" id="PTHR43135:SF3">
    <property type="entry name" value="ALPHA-D-RIBOSE 1-METHYLPHOSPHONATE 5-TRIPHOSPHATE DIPHOSPHATASE"/>
    <property type="match status" value="1"/>
</dbReference>
<reference evidence="3 4" key="1">
    <citation type="submission" date="2020-05" db="EMBL/GenBank/DDBJ databases">
        <title>Complete genome sequence of Gemmatimonas greenlandica TET16.</title>
        <authorList>
            <person name="Zeng Y."/>
        </authorList>
    </citation>
    <scope>NUCLEOTIDE SEQUENCE [LARGE SCALE GENOMIC DNA]</scope>
    <source>
        <strain evidence="3 4">TET16</strain>
    </source>
</reference>
<accession>A0A6M4IV62</accession>
<evidence type="ECO:0000313" key="3">
    <source>
        <dbReference type="EMBL" id="QJR37386.1"/>
    </source>
</evidence>
<keyword evidence="3" id="KW-0378">Hydrolase</keyword>
<feature type="domain" description="Amidohydrolase-related" evidence="2">
    <location>
        <begin position="95"/>
        <end position="430"/>
    </location>
</feature>
<proteinExistence type="predicted"/>
<dbReference type="PANTHER" id="PTHR43135">
    <property type="entry name" value="ALPHA-D-RIBOSE 1-METHYLPHOSPHONATE 5-TRIPHOSPHATE DIPHOSPHATASE"/>
    <property type="match status" value="1"/>
</dbReference>